<reference evidence="3 4" key="1">
    <citation type="submission" date="2024-05" db="EMBL/GenBank/DDBJ databases">
        <title>Genome Sequence and Characterization of the New Strain Purple Sulfur Bacterium of Genus Thioalkalicoccus.</title>
        <authorList>
            <person name="Bryantseva I.A."/>
            <person name="Kyndt J.A."/>
            <person name="Imhoff J.F."/>
        </authorList>
    </citation>
    <scope>NUCLEOTIDE SEQUENCE [LARGE SCALE GENOMIC DNA]</scope>
    <source>
        <strain evidence="3 4">Um2</strain>
    </source>
</reference>
<accession>A0ABV4BA51</accession>
<evidence type="ECO:0000256" key="2">
    <source>
        <dbReference type="SAM" id="Phobius"/>
    </source>
</evidence>
<keyword evidence="2" id="KW-0472">Membrane</keyword>
<sequence length="189" mass="20335">MLLLALVVAAPGQAHQLKVFAFVDGDRIEGRTYFVGGGAASGALIQIQDPDGRVLAETTPDQEGRFAYQVRAAIDHRIVADTGDGHRAEWTVRAMELAPLAGADPAPAANQHATTGATMSDPTGSCHLDPEELASQIESVLTRQIHPLREQVIALEERILARDILGGLGYILGLVGLAAWWRCRARNRR</sequence>
<proteinExistence type="predicted"/>
<feature type="transmembrane region" description="Helical" evidence="2">
    <location>
        <begin position="164"/>
        <end position="183"/>
    </location>
</feature>
<evidence type="ECO:0000256" key="1">
    <source>
        <dbReference type="SAM" id="MobiDB-lite"/>
    </source>
</evidence>
<evidence type="ECO:0008006" key="5">
    <source>
        <dbReference type="Google" id="ProtNLM"/>
    </source>
</evidence>
<keyword evidence="2" id="KW-1133">Transmembrane helix</keyword>
<dbReference type="Proteomes" id="UP001564408">
    <property type="component" value="Unassembled WGS sequence"/>
</dbReference>
<keyword evidence="2" id="KW-0812">Transmembrane</keyword>
<evidence type="ECO:0000313" key="4">
    <source>
        <dbReference type="Proteomes" id="UP001564408"/>
    </source>
</evidence>
<feature type="region of interest" description="Disordered" evidence="1">
    <location>
        <begin position="106"/>
        <end position="129"/>
    </location>
</feature>
<keyword evidence="4" id="KW-1185">Reference proteome</keyword>
<feature type="compositionally biased region" description="Polar residues" evidence="1">
    <location>
        <begin position="114"/>
        <end position="123"/>
    </location>
</feature>
<evidence type="ECO:0000313" key="3">
    <source>
        <dbReference type="EMBL" id="MEY6431062.1"/>
    </source>
</evidence>
<organism evidence="3 4">
    <name type="scientific">Thioalkalicoccus limnaeus</name>
    <dbReference type="NCBI Taxonomy" id="120681"/>
    <lineage>
        <taxon>Bacteria</taxon>
        <taxon>Pseudomonadati</taxon>
        <taxon>Pseudomonadota</taxon>
        <taxon>Gammaproteobacteria</taxon>
        <taxon>Chromatiales</taxon>
        <taxon>Chromatiaceae</taxon>
        <taxon>Thioalkalicoccus</taxon>
    </lineage>
</organism>
<name>A0ABV4BA51_9GAMM</name>
<comment type="caution">
    <text evidence="3">The sequence shown here is derived from an EMBL/GenBank/DDBJ whole genome shotgun (WGS) entry which is preliminary data.</text>
</comment>
<dbReference type="RefSeq" id="WP_369665436.1">
    <property type="nucleotide sequence ID" value="NZ_JBDKXB010000001.1"/>
</dbReference>
<dbReference type="EMBL" id="JBDKXB010000001">
    <property type="protein sequence ID" value="MEY6431062.1"/>
    <property type="molecule type" value="Genomic_DNA"/>
</dbReference>
<protein>
    <recommendedName>
        <fullName evidence="5">Nickel transport protein</fullName>
    </recommendedName>
</protein>
<gene>
    <name evidence="3" type="ORF">ABC977_01415</name>
</gene>